<feature type="domain" description="Acyl-CoA thioesterase-like N-terminal HotDog" evidence="4">
    <location>
        <begin position="31"/>
        <end position="109"/>
    </location>
</feature>
<dbReference type="NCBIfam" id="TIGR00189">
    <property type="entry name" value="tesB"/>
    <property type="match status" value="1"/>
</dbReference>
<dbReference type="PANTHER" id="PTHR11066">
    <property type="entry name" value="ACYL-COA THIOESTERASE"/>
    <property type="match status" value="1"/>
</dbReference>
<proteinExistence type="inferred from homology"/>
<keyword evidence="2" id="KW-0378">Hydrolase</keyword>
<dbReference type="Pfam" id="PF02551">
    <property type="entry name" value="Acyl_CoA_thio"/>
    <property type="match status" value="1"/>
</dbReference>
<comment type="similarity">
    <text evidence="1">Belongs to the C/M/P thioester hydrolase family.</text>
</comment>
<dbReference type="InterPro" id="IPR029069">
    <property type="entry name" value="HotDog_dom_sf"/>
</dbReference>
<evidence type="ECO:0000256" key="2">
    <source>
        <dbReference type="ARBA" id="ARBA00022801"/>
    </source>
</evidence>
<dbReference type="RefSeq" id="WP_262564206.1">
    <property type="nucleotide sequence ID" value="NZ_JAPFCC010000001.1"/>
</dbReference>
<evidence type="ECO:0000259" key="3">
    <source>
        <dbReference type="Pfam" id="PF02551"/>
    </source>
</evidence>
<dbReference type="Proteomes" id="UP001209854">
    <property type="component" value="Unassembled WGS sequence"/>
</dbReference>
<evidence type="ECO:0000256" key="1">
    <source>
        <dbReference type="ARBA" id="ARBA00006538"/>
    </source>
</evidence>
<evidence type="ECO:0000313" key="6">
    <source>
        <dbReference type="Proteomes" id="UP001209854"/>
    </source>
</evidence>
<feature type="domain" description="Acyl-CoA thioesterase 2 C-terminal" evidence="3">
    <location>
        <begin position="149"/>
        <end position="281"/>
    </location>
</feature>
<dbReference type="EMBL" id="JAPFCC010000001">
    <property type="protein sequence ID" value="MCW7554451.1"/>
    <property type="molecule type" value="Genomic_DNA"/>
</dbReference>
<organism evidence="5 6">
    <name type="scientific">Endozoicomonas gorgoniicola</name>
    <dbReference type="NCBI Taxonomy" id="1234144"/>
    <lineage>
        <taxon>Bacteria</taxon>
        <taxon>Pseudomonadati</taxon>
        <taxon>Pseudomonadota</taxon>
        <taxon>Gammaproteobacteria</taxon>
        <taxon>Oceanospirillales</taxon>
        <taxon>Endozoicomonadaceae</taxon>
        <taxon>Endozoicomonas</taxon>
    </lineage>
</organism>
<dbReference type="InterPro" id="IPR049449">
    <property type="entry name" value="TesB_ACOT8-like_N"/>
</dbReference>
<accession>A0ABT3MYJ5</accession>
<reference evidence="5 6" key="1">
    <citation type="submission" date="2022-10" db="EMBL/GenBank/DDBJ databases">
        <title>High-quality genome sequences of two octocoral-associated bacteria, Endozoicomonas euniceicola EF212 and Endozoicomonas gorgoniicola PS125.</title>
        <authorList>
            <person name="Chiou Y.-J."/>
            <person name="Chen Y.-H."/>
        </authorList>
    </citation>
    <scope>NUCLEOTIDE SEQUENCE [LARGE SCALE GENOMIC DNA]</scope>
    <source>
        <strain evidence="5 6">PS125</strain>
    </source>
</reference>
<evidence type="ECO:0000259" key="4">
    <source>
        <dbReference type="Pfam" id="PF13622"/>
    </source>
</evidence>
<dbReference type="CDD" id="cd03445">
    <property type="entry name" value="Thioesterase_II_repeat2"/>
    <property type="match status" value="1"/>
</dbReference>
<dbReference type="InterPro" id="IPR042171">
    <property type="entry name" value="Acyl-CoA_hotdog"/>
</dbReference>
<gene>
    <name evidence="5" type="primary">tesB</name>
    <name evidence="5" type="ORF">NX722_17845</name>
</gene>
<protein>
    <submittedName>
        <fullName evidence="5">Acyl-CoA thioesterase II</fullName>
    </submittedName>
</protein>
<keyword evidence="6" id="KW-1185">Reference proteome</keyword>
<comment type="caution">
    <text evidence="5">The sequence shown here is derived from an EMBL/GenBank/DDBJ whole genome shotgun (WGS) entry which is preliminary data.</text>
</comment>
<name>A0ABT3MYJ5_9GAMM</name>
<dbReference type="InterPro" id="IPR003703">
    <property type="entry name" value="Acyl_CoA_thio"/>
</dbReference>
<dbReference type="InterPro" id="IPR025652">
    <property type="entry name" value="TesB_C"/>
</dbReference>
<dbReference type="Pfam" id="PF13622">
    <property type="entry name" value="4HBT_3"/>
    <property type="match status" value="1"/>
</dbReference>
<dbReference type="CDD" id="cd03444">
    <property type="entry name" value="Thioesterase_II_repeat1"/>
    <property type="match status" value="1"/>
</dbReference>
<evidence type="ECO:0000313" key="5">
    <source>
        <dbReference type="EMBL" id="MCW7554451.1"/>
    </source>
</evidence>
<dbReference type="PANTHER" id="PTHR11066:SF34">
    <property type="entry name" value="ACYL-COENZYME A THIOESTERASE 8"/>
    <property type="match status" value="1"/>
</dbReference>
<sequence length="285" mass="32370">MSKVLDELLELLKLEAIEKNIFRGQSQDYGLGRVYGGQVIGQALSAARQTVPRERHVHSFHSYFLREGDVNLPIVYNVDCIRDGKSFTTRRVVAIQKGRPIFNLSASFHIQEEGFEHQDDMPPCQDPEGLISDQALKNKMKDFLPPSVQEVFQAESPIDIRHEEPSNPYVPEKCPPLTKVWFKAAGKLPDVSGVHKYLLAFASDMQFLPTALFPHGVRFLQPNLQVASLDHAMWFHRPFRMDEWLLYSIDSPTASGARGLVRGQIFDQQGRLVASTMQEGLIRQR</sequence>
<dbReference type="Gene3D" id="2.40.160.210">
    <property type="entry name" value="Acyl-CoA thioesterase, double hotdog domain"/>
    <property type="match status" value="1"/>
</dbReference>
<dbReference type="SUPFAM" id="SSF54637">
    <property type="entry name" value="Thioesterase/thiol ester dehydrase-isomerase"/>
    <property type="match status" value="2"/>
</dbReference>